<evidence type="ECO:0000256" key="2">
    <source>
        <dbReference type="ARBA" id="ARBA00022692"/>
    </source>
</evidence>
<keyword evidence="7" id="KW-1185">Reference proteome</keyword>
<name>A0A1D1W0T3_RAMVA</name>
<dbReference type="PANTHER" id="PTHR44755:SF8">
    <property type="entry name" value="RECEPTOR LIGAND BINDING REGION DOMAIN-CONTAINING PROTEIN"/>
    <property type="match status" value="1"/>
</dbReference>
<comment type="caution">
    <text evidence="6">The sequence shown here is derived from an EMBL/GenBank/DDBJ whole genome shotgun (WGS) entry which is preliminary data.</text>
</comment>
<accession>A0A1D1W0T3</accession>
<reference evidence="6 7" key="1">
    <citation type="journal article" date="2016" name="Nat. Commun.">
        <title>Extremotolerant tardigrade genome and improved radiotolerance of human cultured cells by tardigrade-unique protein.</title>
        <authorList>
            <person name="Hashimoto T."/>
            <person name="Horikawa D.D."/>
            <person name="Saito Y."/>
            <person name="Kuwahara H."/>
            <person name="Kozuka-Hata H."/>
            <person name="Shin-I T."/>
            <person name="Minakuchi Y."/>
            <person name="Ohishi K."/>
            <person name="Motoyama A."/>
            <person name="Aizu T."/>
            <person name="Enomoto A."/>
            <person name="Kondo K."/>
            <person name="Tanaka S."/>
            <person name="Hara Y."/>
            <person name="Koshikawa S."/>
            <person name="Sagara H."/>
            <person name="Miura T."/>
            <person name="Yokobori S."/>
            <person name="Miyagawa K."/>
            <person name="Suzuki Y."/>
            <person name="Kubo T."/>
            <person name="Oyama M."/>
            <person name="Kohara Y."/>
            <person name="Fujiyama A."/>
            <person name="Arakawa K."/>
            <person name="Katayama T."/>
            <person name="Toyoda A."/>
            <person name="Kunieda T."/>
        </authorList>
    </citation>
    <scope>NUCLEOTIDE SEQUENCE [LARGE SCALE GENOMIC DNA]</scope>
    <source>
        <strain evidence="6 7">YOKOZUNA-1</strain>
    </source>
</reference>
<dbReference type="InterPro" id="IPR052612">
    <property type="entry name" value="ANP_Clearance_Receptor"/>
</dbReference>
<keyword evidence="3" id="KW-1133">Transmembrane helix</keyword>
<evidence type="ECO:0000259" key="5">
    <source>
        <dbReference type="Pfam" id="PF01094"/>
    </source>
</evidence>
<dbReference type="GO" id="GO:0007165">
    <property type="term" value="P:signal transduction"/>
    <property type="evidence" value="ECO:0007669"/>
    <property type="project" value="TreeGrafter"/>
</dbReference>
<organism evidence="6 7">
    <name type="scientific">Ramazzottius varieornatus</name>
    <name type="common">Water bear</name>
    <name type="synonym">Tardigrade</name>
    <dbReference type="NCBI Taxonomy" id="947166"/>
    <lineage>
        <taxon>Eukaryota</taxon>
        <taxon>Metazoa</taxon>
        <taxon>Ecdysozoa</taxon>
        <taxon>Tardigrada</taxon>
        <taxon>Eutardigrada</taxon>
        <taxon>Parachela</taxon>
        <taxon>Hypsibioidea</taxon>
        <taxon>Ramazzottiidae</taxon>
        <taxon>Ramazzottius</taxon>
    </lineage>
</organism>
<dbReference type="STRING" id="947166.A0A1D1W0T3"/>
<gene>
    <name evidence="6" type="primary">RvY_16907</name>
    <name evidence="6" type="synonym">RvY_16907.2</name>
    <name evidence="6" type="ORF">RvY_16907-2</name>
</gene>
<dbReference type="GO" id="GO:0017046">
    <property type="term" value="F:peptide hormone binding"/>
    <property type="evidence" value="ECO:0007669"/>
    <property type="project" value="TreeGrafter"/>
</dbReference>
<dbReference type="GO" id="GO:0016020">
    <property type="term" value="C:membrane"/>
    <property type="evidence" value="ECO:0007669"/>
    <property type="project" value="UniProtKB-SubCell"/>
</dbReference>
<dbReference type="GO" id="GO:0038023">
    <property type="term" value="F:signaling receptor activity"/>
    <property type="evidence" value="ECO:0007669"/>
    <property type="project" value="TreeGrafter"/>
</dbReference>
<dbReference type="InterPro" id="IPR001828">
    <property type="entry name" value="ANF_lig-bd_rcpt"/>
</dbReference>
<dbReference type="AlphaFoldDB" id="A0A1D1W0T3"/>
<comment type="subcellular location">
    <subcellularLocation>
        <location evidence="1">Membrane</location>
    </subcellularLocation>
</comment>
<dbReference type="EMBL" id="BDGG01000014">
    <property type="protein sequence ID" value="GAV07011.1"/>
    <property type="molecule type" value="Genomic_DNA"/>
</dbReference>
<evidence type="ECO:0000313" key="6">
    <source>
        <dbReference type="EMBL" id="GAV07011.1"/>
    </source>
</evidence>
<evidence type="ECO:0000256" key="1">
    <source>
        <dbReference type="ARBA" id="ARBA00004370"/>
    </source>
</evidence>
<dbReference type="Pfam" id="PF01094">
    <property type="entry name" value="ANF_receptor"/>
    <property type="match status" value="1"/>
</dbReference>
<protein>
    <recommendedName>
        <fullName evidence="5">Receptor ligand binding region domain-containing protein</fullName>
    </recommendedName>
</protein>
<dbReference type="OrthoDB" id="10065302at2759"/>
<dbReference type="PANTHER" id="PTHR44755">
    <property type="entry name" value="NATRIURETIC PEPTIDE RECEPTOR 3-RELATED"/>
    <property type="match status" value="1"/>
</dbReference>
<evidence type="ECO:0000256" key="3">
    <source>
        <dbReference type="ARBA" id="ARBA00022989"/>
    </source>
</evidence>
<evidence type="ECO:0000256" key="4">
    <source>
        <dbReference type="ARBA" id="ARBA00023136"/>
    </source>
</evidence>
<dbReference type="InterPro" id="IPR028082">
    <property type="entry name" value="Peripla_BP_I"/>
</dbReference>
<dbReference type="SUPFAM" id="SSF53822">
    <property type="entry name" value="Periplasmic binding protein-like I"/>
    <property type="match status" value="1"/>
</dbReference>
<keyword evidence="2" id="KW-0812">Transmembrane</keyword>
<dbReference type="Proteomes" id="UP000186922">
    <property type="component" value="Unassembled WGS sequence"/>
</dbReference>
<dbReference type="Gene3D" id="3.40.50.2300">
    <property type="match status" value="1"/>
</dbReference>
<feature type="domain" description="Receptor ligand binding region" evidence="5">
    <location>
        <begin position="24"/>
        <end position="177"/>
    </location>
</feature>
<proteinExistence type="predicted"/>
<keyword evidence="4" id="KW-0472">Membrane</keyword>
<sequence>MPIPLCGTFNVREKKDGGKPFLPLLAEWNHLFITASGSGEALRNKEKYPTVVSTAPTDNSGFTSFFKAILLTFSWKTVFLLCDTNDEVTSFYVATCGSVKRLLKGSIPPFSLHDGTFNSALVREPDLAGLLRMTSSRARVLFLFGNSASTRQFMVEAHKLNMTSGDHVYFFPQPFKSEEIFPELTWKLHRSDDDVARQAFRSVFYIAAETLFNRVPLGRQKELSCITSNTICHSSDGVSRWGWSLTYEAG</sequence>
<evidence type="ECO:0000313" key="7">
    <source>
        <dbReference type="Proteomes" id="UP000186922"/>
    </source>
</evidence>